<dbReference type="Proteomes" id="UP000297703">
    <property type="component" value="Unassembled WGS sequence"/>
</dbReference>
<gene>
    <name evidence="1" type="ORF">DR999_PMT12961</name>
</gene>
<comment type="caution">
    <text evidence="1">The sequence shown here is derived from an EMBL/GenBank/DDBJ whole genome shotgun (WGS) entry which is preliminary data.</text>
</comment>
<accession>A0A4D9ED65</accession>
<reference evidence="1 2" key="1">
    <citation type="submission" date="2019-04" db="EMBL/GenBank/DDBJ databases">
        <title>Draft genome of the big-headed turtle Platysternon megacephalum.</title>
        <authorList>
            <person name="Gong S."/>
        </authorList>
    </citation>
    <scope>NUCLEOTIDE SEQUENCE [LARGE SCALE GENOMIC DNA]</scope>
    <source>
        <strain evidence="1">DO16091913</strain>
        <tissue evidence="1">Muscle</tissue>
    </source>
</reference>
<sequence length="125" mass="13932">MDQSFPCPALCPLLPQHLYHGSQPLNSKGIMGKNKLGDACSVKQCIQEPYIFIKNKAKLLQTMCISYCSSGATVSYLLTFPVQSQWSISIAVHQHDVRSLVKQPLPASMLFVQTLIPRKAGWTHF</sequence>
<reference evidence="1 2" key="2">
    <citation type="submission" date="2019-04" db="EMBL/GenBank/DDBJ databases">
        <title>The genome sequence of big-headed turtle.</title>
        <authorList>
            <person name="Gong S."/>
        </authorList>
    </citation>
    <scope>NUCLEOTIDE SEQUENCE [LARGE SCALE GENOMIC DNA]</scope>
    <source>
        <strain evidence="1">DO16091913</strain>
        <tissue evidence="1">Muscle</tissue>
    </source>
</reference>
<keyword evidence="2" id="KW-1185">Reference proteome</keyword>
<dbReference type="AlphaFoldDB" id="A0A4D9ED65"/>
<evidence type="ECO:0000313" key="1">
    <source>
        <dbReference type="EMBL" id="TFK04494.1"/>
    </source>
</evidence>
<dbReference type="EMBL" id="QXTE01000136">
    <property type="protein sequence ID" value="TFK04494.1"/>
    <property type="molecule type" value="Genomic_DNA"/>
</dbReference>
<proteinExistence type="predicted"/>
<evidence type="ECO:0000313" key="2">
    <source>
        <dbReference type="Proteomes" id="UP000297703"/>
    </source>
</evidence>
<protein>
    <submittedName>
        <fullName evidence="1">Zinc finger protein GLIS2</fullName>
    </submittedName>
</protein>
<name>A0A4D9ED65_9SAUR</name>
<organism evidence="1 2">
    <name type="scientific">Platysternon megacephalum</name>
    <name type="common">big-headed turtle</name>
    <dbReference type="NCBI Taxonomy" id="55544"/>
    <lineage>
        <taxon>Eukaryota</taxon>
        <taxon>Metazoa</taxon>
        <taxon>Chordata</taxon>
        <taxon>Craniata</taxon>
        <taxon>Vertebrata</taxon>
        <taxon>Euteleostomi</taxon>
        <taxon>Archelosauria</taxon>
        <taxon>Testudinata</taxon>
        <taxon>Testudines</taxon>
        <taxon>Cryptodira</taxon>
        <taxon>Durocryptodira</taxon>
        <taxon>Testudinoidea</taxon>
        <taxon>Platysternidae</taxon>
        <taxon>Platysternon</taxon>
    </lineage>
</organism>